<accession>A0ACB9BZH0</accession>
<gene>
    <name evidence="1" type="ORF">L6452_16073</name>
</gene>
<reference evidence="2" key="1">
    <citation type="journal article" date="2022" name="Mol. Ecol. Resour.">
        <title>The genomes of chicory, endive, great burdock and yacon provide insights into Asteraceae palaeo-polyploidization history and plant inulin production.</title>
        <authorList>
            <person name="Fan W."/>
            <person name="Wang S."/>
            <person name="Wang H."/>
            <person name="Wang A."/>
            <person name="Jiang F."/>
            <person name="Liu H."/>
            <person name="Zhao H."/>
            <person name="Xu D."/>
            <person name="Zhang Y."/>
        </authorList>
    </citation>
    <scope>NUCLEOTIDE SEQUENCE [LARGE SCALE GENOMIC DNA]</scope>
    <source>
        <strain evidence="2">cv. Niubang</strain>
    </source>
</reference>
<organism evidence="1 2">
    <name type="scientific">Arctium lappa</name>
    <name type="common">Greater burdock</name>
    <name type="synonym">Lappa major</name>
    <dbReference type="NCBI Taxonomy" id="4217"/>
    <lineage>
        <taxon>Eukaryota</taxon>
        <taxon>Viridiplantae</taxon>
        <taxon>Streptophyta</taxon>
        <taxon>Embryophyta</taxon>
        <taxon>Tracheophyta</taxon>
        <taxon>Spermatophyta</taxon>
        <taxon>Magnoliopsida</taxon>
        <taxon>eudicotyledons</taxon>
        <taxon>Gunneridae</taxon>
        <taxon>Pentapetalae</taxon>
        <taxon>asterids</taxon>
        <taxon>campanulids</taxon>
        <taxon>Asterales</taxon>
        <taxon>Asteraceae</taxon>
        <taxon>Carduoideae</taxon>
        <taxon>Cardueae</taxon>
        <taxon>Arctiinae</taxon>
        <taxon>Arctium</taxon>
    </lineage>
</organism>
<comment type="caution">
    <text evidence="1">The sequence shown here is derived from an EMBL/GenBank/DDBJ whole genome shotgun (WGS) entry which is preliminary data.</text>
</comment>
<evidence type="ECO:0000313" key="2">
    <source>
        <dbReference type="Proteomes" id="UP001055879"/>
    </source>
</evidence>
<keyword evidence="2" id="KW-1185">Reference proteome</keyword>
<dbReference type="Proteomes" id="UP001055879">
    <property type="component" value="Linkage Group LG05"/>
</dbReference>
<evidence type="ECO:0000313" key="1">
    <source>
        <dbReference type="EMBL" id="KAI3727459.1"/>
    </source>
</evidence>
<name>A0ACB9BZH0_ARCLA</name>
<protein>
    <submittedName>
        <fullName evidence="1">Uncharacterized protein</fullName>
    </submittedName>
</protein>
<proteinExistence type="predicted"/>
<dbReference type="EMBL" id="CM042051">
    <property type="protein sequence ID" value="KAI3727459.1"/>
    <property type="molecule type" value="Genomic_DNA"/>
</dbReference>
<sequence>MEMGFLQRCGLSFSLHSLSDPMDLGSGGSVDDGRRHRNAYATMMYMRGTARDYDFYVAIRVMLTSLKKLRVNADLLVIASLDVPLHWIHALEVEDGAKVVRVENLKNPYNNHDRFKLTLNKVYAWSLVEYERVIMLDADNLFLQNTDELFQCGHFCAVFINPCIFHTGLFVLQPSSHVFNNMLHDLDMARDNPDGADQGFIGGYFPHLLHQPMFHPPSNGSTLVGTFRLPLGYQMDASYYYLRLRWSVPCGPNSVITFPGAPWLKPWYWWSWPVLPLGIQWHEQRRQTLGYESEMPLVLIQTMLYLGIIVITRPTITKLWYHRGGADHRRIQTRFKAIFSVFISYALPFLLIPRTIHPILGWTLYLLGSFALLCIAVAAFLLPMLVVLTPWVGIIGVLLVMAYPWYNDGVVRALSVFGYAFCVSPLLWISMGKIFGSSLYIEKEASL</sequence>
<reference evidence="1 2" key="2">
    <citation type="journal article" date="2022" name="Mol. Ecol. Resour.">
        <title>The genomes of chicory, endive, great burdock and yacon provide insights into Asteraceae paleo-polyploidization history and plant inulin production.</title>
        <authorList>
            <person name="Fan W."/>
            <person name="Wang S."/>
            <person name="Wang H."/>
            <person name="Wang A."/>
            <person name="Jiang F."/>
            <person name="Liu H."/>
            <person name="Zhao H."/>
            <person name="Xu D."/>
            <person name="Zhang Y."/>
        </authorList>
    </citation>
    <scope>NUCLEOTIDE SEQUENCE [LARGE SCALE GENOMIC DNA]</scope>
    <source>
        <strain evidence="2">cv. Niubang</strain>
    </source>
</reference>